<dbReference type="RefSeq" id="WP_374815762.1">
    <property type="nucleotide sequence ID" value="NZ_JBHFLD010000034.1"/>
</dbReference>
<evidence type="ECO:0000313" key="4">
    <source>
        <dbReference type="Proteomes" id="UP001576762"/>
    </source>
</evidence>
<proteinExistence type="predicted"/>
<keyword evidence="1" id="KW-0238">DNA-binding</keyword>
<gene>
    <name evidence="3" type="ORF">ACE05E_18490</name>
</gene>
<dbReference type="PANTHER" id="PTHR46797:SF1">
    <property type="entry name" value="METHYLPHOSPHONATE SYNTHASE"/>
    <property type="match status" value="1"/>
</dbReference>
<evidence type="ECO:0000259" key="2">
    <source>
        <dbReference type="PROSITE" id="PS50943"/>
    </source>
</evidence>
<dbReference type="SUPFAM" id="SSF47413">
    <property type="entry name" value="lambda repressor-like DNA-binding domains"/>
    <property type="match status" value="1"/>
</dbReference>
<dbReference type="EMBL" id="JBHFLD010000034">
    <property type="protein sequence ID" value="MFB2717471.1"/>
    <property type="molecule type" value="Genomic_DNA"/>
</dbReference>
<comment type="caution">
    <text evidence="3">The sequence shown here is derived from an EMBL/GenBank/DDBJ whole genome shotgun (WGS) entry which is preliminary data.</text>
</comment>
<evidence type="ECO:0000313" key="3">
    <source>
        <dbReference type="EMBL" id="MFB2717471.1"/>
    </source>
</evidence>
<dbReference type="SMART" id="SM00530">
    <property type="entry name" value="HTH_XRE"/>
    <property type="match status" value="1"/>
</dbReference>
<reference evidence="3 4" key="1">
    <citation type="submission" date="2024-09" db="EMBL/GenBank/DDBJ databases">
        <title>Draft genome sequences of 6 high pH adapted Marinobacter shengliensis sp. isolated from Mariana forearc serpentinite mud volcanoes.</title>
        <authorList>
            <person name="Elkassas S."/>
            <person name="Serres M."/>
            <person name="Michael N."/>
            <person name="Amina P."/>
            <person name="Teodora Z."/>
            <person name="Julie H."/>
        </authorList>
    </citation>
    <scope>NUCLEOTIDE SEQUENCE [LARGE SCALE GENOMIC DNA]</scope>
    <source>
        <strain evidence="3 4">EB4</strain>
    </source>
</reference>
<dbReference type="InterPro" id="IPR050807">
    <property type="entry name" value="TransReg_Diox_bact_type"/>
</dbReference>
<dbReference type="Proteomes" id="UP001576762">
    <property type="component" value="Unassembled WGS sequence"/>
</dbReference>
<dbReference type="Pfam" id="PF01381">
    <property type="entry name" value="HTH_3"/>
    <property type="match status" value="1"/>
</dbReference>
<organism evidence="3 4">
    <name type="scientific">Marinobacter shengliensis</name>
    <dbReference type="NCBI Taxonomy" id="1389223"/>
    <lineage>
        <taxon>Bacteria</taxon>
        <taxon>Pseudomonadati</taxon>
        <taxon>Pseudomonadota</taxon>
        <taxon>Gammaproteobacteria</taxon>
        <taxon>Pseudomonadales</taxon>
        <taxon>Marinobacteraceae</taxon>
        <taxon>Marinobacter</taxon>
    </lineage>
</organism>
<dbReference type="PANTHER" id="PTHR46797">
    <property type="entry name" value="HTH-TYPE TRANSCRIPTIONAL REGULATOR"/>
    <property type="match status" value="1"/>
</dbReference>
<dbReference type="InterPro" id="IPR010982">
    <property type="entry name" value="Lambda_DNA-bd_dom_sf"/>
</dbReference>
<accession>A0ABV4WBA1</accession>
<keyword evidence="4" id="KW-1185">Reference proteome</keyword>
<feature type="domain" description="HTH cro/C1-type" evidence="2">
    <location>
        <begin position="17"/>
        <end position="71"/>
    </location>
</feature>
<protein>
    <submittedName>
        <fullName evidence="3">Helix-turn-helix domain-containing protein</fullName>
    </submittedName>
</protein>
<dbReference type="PROSITE" id="PS50943">
    <property type="entry name" value="HTH_CROC1"/>
    <property type="match status" value="1"/>
</dbReference>
<sequence length="85" mass="9287">MENADTPNYSLIFGQALKARRMALSVSQEELAYRAGVDRTFISRIERGIRQPTITTIFSLSQALEISASELVKDVESLAAGTPSP</sequence>
<dbReference type="Gene3D" id="1.10.260.40">
    <property type="entry name" value="lambda repressor-like DNA-binding domains"/>
    <property type="match status" value="1"/>
</dbReference>
<name>A0ABV4WBA1_9GAMM</name>
<evidence type="ECO:0000256" key="1">
    <source>
        <dbReference type="ARBA" id="ARBA00023125"/>
    </source>
</evidence>
<dbReference type="CDD" id="cd00093">
    <property type="entry name" value="HTH_XRE"/>
    <property type="match status" value="1"/>
</dbReference>
<dbReference type="InterPro" id="IPR001387">
    <property type="entry name" value="Cro/C1-type_HTH"/>
</dbReference>